<dbReference type="InterPro" id="IPR013589">
    <property type="entry name" value="Bac_transglu_N"/>
</dbReference>
<dbReference type="InterPro" id="IPR038765">
    <property type="entry name" value="Papain-like_cys_pep_sf"/>
</dbReference>
<name>A0A4Q5J5K6_9ACTN</name>
<dbReference type="PANTHER" id="PTHR33490:SF6">
    <property type="entry name" value="SLL1049 PROTEIN"/>
    <property type="match status" value="1"/>
</dbReference>
<dbReference type="SUPFAM" id="SSF54001">
    <property type="entry name" value="Cysteine proteinases"/>
    <property type="match status" value="1"/>
</dbReference>
<dbReference type="Pfam" id="PF08379">
    <property type="entry name" value="Bact_transglu_N"/>
    <property type="match status" value="1"/>
</dbReference>
<proteinExistence type="predicted"/>
<dbReference type="OrthoDB" id="9804023at2"/>
<dbReference type="PANTHER" id="PTHR33490">
    <property type="entry name" value="BLR5614 PROTEIN-RELATED"/>
    <property type="match status" value="1"/>
</dbReference>
<feature type="domain" description="Transglutaminase-like" evidence="1">
    <location>
        <begin position="168"/>
        <end position="235"/>
    </location>
</feature>
<evidence type="ECO:0000259" key="1">
    <source>
        <dbReference type="SMART" id="SM00460"/>
    </source>
</evidence>
<accession>A0A4Q5J5K6</accession>
<dbReference type="EMBL" id="SDPU01000020">
    <property type="protein sequence ID" value="RYU12851.1"/>
    <property type="molecule type" value="Genomic_DNA"/>
</dbReference>
<gene>
    <name evidence="2" type="ORF">ETU37_07760</name>
</gene>
<dbReference type="InterPro" id="IPR002931">
    <property type="entry name" value="Transglutaminase-like"/>
</dbReference>
<evidence type="ECO:0000313" key="2">
    <source>
        <dbReference type="EMBL" id="RYU12851.1"/>
    </source>
</evidence>
<protein>
    <submittedName>
        <fullName evidence="2">Transglutaminase family protein</fullName>
    </submittedName>
</protein>
<evidence type="ECO:0000313" key="3">
    <source>
        <dbReference type="Proteomes" id="UP000291189"/>
    </source>
</evidence>
<comment type="caution">
    <text evidence="2">The sequence shown here is derived from an EMBL/GenBank/DDBJ whole genome shotgun (WGS) entry which is preliminary data.</text>
</comment>
<dbReference type="RefSeq" id="WP_129986670.1">
    <property type="nucleotide sequence ID" value="NZ_SDPU01000020.1"/>
</dbReference>
<dbReference type="Pfam" id="PF01841">
    <property type="entry name" value="Transglut_core"/>
    <property type="match status" value="1"/>
</dbReference>
<reference evidence="2 3" key="1">
    <citation type="submission" date="2019-01" db="EMBL/GenBank/DDBJ databases">
        <title>Nocardioides guangzhouensis sp. nov., an actinobacterium isolated from soil.</title>
        <authorList>
            <person name="Fu Y."/>
            <person name="Cai Y."/>
            <person name="Lin Z."/>
            <person name="Chen P."/>
        </authorList>
    </citation>
    <scope>NUCLEOTIDE SEQUENCE [LARGE SCALE GENOMIC DNA]</scope>
    <source>
        <strain evidence="2 3">NBRC 105384</strain>
    </source>
</reference>
<dbReference type="Gene3D" id="3.10.620.30">
    <property type="match status" value="1"/>
</dbReference>
<dbReference type="AlphaFoldDB" id="A0A4Q5J5K6"/>
<keyword evidence="3" id="KW-1185">Reference proteome</keyword>
<dbReference type="Proteomes" id="UP000291189">
    <property type="component" value="Unassembled WGS sequence"/>
</dbReference>
<organism evidence="2 3">
    <name type="scientific">Nocardioides iriomotensis</name>
    <dbReference type="NCBI Taxonomy" id="715784"/>
    <lineage>
        <taxon>Bacteria</taxon>
        <taxon>Bacillati</taxon>
        <taxon>Actinomycetota</taxon>
        <taxon>Actinomycetes</taxon>
        <taxon>Propionibacteriales</taxon>
        <taxon>Nocardioidaceae</taxon>
        <taxon>Nocardioides</taxon>
    </lineage>
</organism>
<dbReference type="SMART" id="SM00460">
    <property type="entry name" value="TGc"/>
    <property type="match status" value="1"/>
</dbReference>
<sequence length="280" mass="30809">MMQFRVVHRTRIGYEGEAAASYNEARMTPFTSAHQLVLHTRLEVSPTPWSHTYRDYWGTEVTAFEVLDTHKELVVTATSTVQVDRPAPLPGGLTWDEVRSPEVADRQCESLVVTPRVAPDEELAVRIADLVATTPGPTDFAHALCRLVHDEVSYEYGSTEVHGHAADAWAARSGVCQDMAHIVIGGLRSVGVPARYVSGYLHPTEQPVTGETVVGESHAWVEWWDGSWIGFDPTNNLDPGDRHVVVARGRDYADVPPLSGVYSGGGTSELEVDVRVTRLR</sequence>